<dbReference type="InterPro" id="IPR019412">
    <property type="entry name" value="IML2/TPR_39"/>
</dbReference>
<name>A0AAD7Y1N4_9FUNG</name>
<dbReference type="GO" id="GO:0005634">
    <property type="term" value="C:nucleus"/>
    <property type="evidence" value="ECO:0007669"/>
    <property type="project" value="TreeGrafter"/>
</dbReference>
<gene>
    <name evidence="1" type="ORF">O0I10_002433</name>
</gene>
<dbReference type="RefSeq" id="XP_058346539.1">
    <property type="nucleotide sequence ID" value="XM_058482515.1"/>
</dbReference>
<dbReference type="InterPro" id="IPR011990">
    <property type="entry name" value="TPR-like_helical_dom_sf"/>
</dbReference>
<dbReference type="Pfam" id="PF10300">
    <property type="entry name" value="Iml2-TPR_39"/>
    <property type="match status" value="1"/>
</dbReference>
<comment type="caution">
    <text evidence="1">The sequence shown here is derived from an EMBL/GenBank/DDBJ whole genome shotgun (WGS) entry which is preliminary data.</text>
</comment>
<dbReference type="PANTHER" id="PTHR31859">
    <property type="entry name" value="TETRATRICOPEPTIDE REPEAT PROTEIN 39 FAMILY MEMBER"/>
    <property type="match status" value="1"/>
</dbReference>
<reference evidence="1 2" key="1">
    <citation type="submission" date="2023-03" db="EMBL/GenBank/DDBJ databases">
        <title>Genome sequence of Lichtheimia ornata CBS 291.66.</title>
        <authorList>
            <person name="Mohabir J.T."/>
            <person name="Shea T.P."/>
            <person name="Kurbessoian T."/>
            <person name="Berby B."/>
            <person name="Fontaine J."/>
            <person name="Livny J."/>
            <person name="Gnirke A."/>
            <person name="Stajich J.E."/>
            <person name="Cuomo C.A."/>
        </authorList>
    </citation>
    <scope>NUCLEOTIDE SEQUENCE [LARGE SCALE GENOMIC DNA]</scope>
    <source>
        <strain evidence="1">CBS 291.66</strain>
    </source>
</reference>
<sequence>MTDARFEQEEQQLYDDIRAARQALDLFLDSRIVESEAILKPELCEKSMYYALGRAVLLALKSVMTFQPADFDVAINAMQHTVQLARNIQRQSHSSLWFLTSWIHTGLTPEKLKQMRPLHRHAELVYAEAYLLKAFLCIIHDESFISFIREGLHIRQAYMTYTVLEKYVLQVDEENTGGSPPDDHFRSGVLFGMGAFKVMLSLLPRTVLRLIEFIGFTSDREQGMRLLQAPGEWDVYKKTGEMPSIQGPDEGLRRQFCDMLLIAYHVLLAKLIPVNDCDDPLAAAILSYNLQLYPNGVFFLYLHGRQLFSETKLDEATEEYIRAINIQKDWKQLQHICYWERGLVSTLQQDWKTAAEMFDILYMESNWSKAVYTYFKGVALYMHALEEKQDAKKRHSLMTQATYMMKKVPGARQKIAGRSIPLEKFVARKARKFIEQNNFLLFPDLEVTNAFGACEYLPLPLLRSNIKRIDIELSALDEIVDPYYADNICLGHFLRAKLARLTYTRSEDPTERDTMRALQRESVDKVFSQAKHVRLDHYVYYFTRYENARMMMIDGRNKEAEAELDIILRAADKGSYGIGAGPKAKNKYSLEHTLVFKTHNCKAELQRMT</sequence>
<accession>A0AAD7Y1N4</accession>
<organism evidence="1 2">
    <name type="scientific">Lichtheimia ornata</name>
    <dbReference type="NCBI Taxonomy" id="688661"/>
    <lineage>
        <taxon>Eukaryota</taxon>
        <taxon>Fungi</taxon>
        <taxon>Fungi incertae sedis</taxon>
        <taxon>Mucoromycota</taxon>
        <taxon>Mucoromycotina</taxon>
        <taxon>Mucoromycetes</taxon>
        <taxon>Mucorales</taxon>
        <taxon>Lichtheimiaceae</taxon>
        <taxon>Lichtheimia</taxon>
    </lineage>
</organism>
<dbReference type="AlphaFoldDB" id="A0AAD7Y1N4"/>
<keyword evidence="2" id="KW-1185">Reference proteome</keyword>
<evidence type="ECO:0000313" key="2">
    <source>
        <dbReference type="Proteomes" id="UP001234581"/>
    </source>
</evidence>
<dbReference type="SUPFAM" id="SSF48452">
    <property type="entry name" value="TPR-like"/>
    <property type="match status" value="1"/>
</dbReference>
<dbReference type="GO" id="GO:0005741">
    <property type="term" value="C:mitochondrial outer membrane"/>
    <property type="evidence" value="ECO:0007669"/>
    <property type="project" value="TreeGrafter"/>
</dbReference>
<dbReference type="Gene3D" id="1.25.40.10">
    <property type="entry name" value="Tetratricopeptide repeat domain"/>
    <property type="match status" value="1"/>
</dbReference>
<evidence type="ECO:0008006" key="3">
    <source>
        <dbReference type="Google" id="ProtNLM"/>
    </source>
</evidence>
<dbReference type="GeneID" id="83209850"/>
<protein>
    <recommendedName>
        <fullName evidence="3">Tetratricopeptide repeat protein 39B</fullName>
    </recommendedName>
</protein>
<proteinExistence type="predicted"/>
<dbReference type="GO" id="GO:0005829">
    <property type="term" value="C:cytosol"/>
    <property type="evidence" value="ECO:0007669"/>
    <property type="project" value="TreeGrafter"/>
</dbReference>
<dbReference type="PANTHER" id="PTHR31859:SF1">
    <property type="entry name" value="TETRATRICOPEPTIDE REPEAT PROTEIN 39C"/>
    <property type="match status" value="1"/>
</dbReference>
<evidence type="ECO:0000313" key="1">
    <source>
        <dbReference type="EMBL" id="KAJ8661626.1"/>
    </source>
</evidence>
<dbReference type="EMBL" id="JARTCD010000007">
    <property type="protein sequence ID" value="KAJ8661626.1"/>
    <property type="molecule type" value="Genomic_DNA"/>
</dbReference>
<dbReference type="Proteomes" id="UP001234581">
    <property type="component" value="Unassembled WGS sequence"/>
</dbReference>